<dbReference type="Proteomes" id="UP000189580">
    <property type="component" value="Chromosome b"/>
</dbReference>
<dbReference type="Pfam" id="PF10193">
    <property type="entry name" value="Telomere_reg-2"/>
    <property type="match status" value="1"/>
</dbReference>
<feature type="region of interest" description="Disordered" evidence="2">
    <location>
        <begin position="519"/>
        <end position="553"/>
    </location>
</feature>
<accession>A0A167FL39</accession>
<dbReference type="InterPro" id="IPR051970">
    <property type="entry name" value="TEL2_Regulation"/>
</dbReference>
<dbReference type="KEGG" id="slb:AWJ20_3062"/>
<protein>
    <submittedName>
        <fullName evidence="4">Tel2p</fullName>
    </submittedName>
</protein>
<dbReference type="GeneID" id="30035043"/>
<evidence type="ECO:0000313" key="5">
    <source>
        <dbReference type="Proteomes" id="UP000189580"/>
    </source>
</evidence>
<dbReference type="RefSeq" id="XP_018737912.1">
    <property type="nucleotide sequence ID" value="XM_018880056.1"/>
</dbReference>
<reference evidence="4 5" key="1">
    <citation type="submission" date="2016-02" db="EMBL/GenBank/DDBJ databases">
        <title>Complete genome sequence and transcriptome regulation of the pentose utilising yeast Sugiyamaella lignohabitans.</title>
        <authorList>
            <person name="Bellasio M."/>
            <person name="Peymann A."/>
            <person name="Valli M."/>
            <person name="Sipitzky M."/>
            <person name="Graf A."/>
            <person name="Sauer M."/>
            <person name="Marx H."/>
            <person name="Mattanovich D."/>
        </authorList>
    </citation>
    <scope>NUCLEOTIDE SEQUENCE [LARGE SCALE GENOMIC DNA]</scope>
    <source>
        <strain evidence="4 5">CBS 10342</strain>
    </source>
</reference>
<feature type="region of interest" description="Disordered" evidence="2">
    <location>
        <begin position="478"/>
        <end position="497"/>
    </location>
</feature>
<evidence type="ECO:0000313" key="4">
    <source>
        <dbReference type="EMBL" id="ANB15435.1"/>
    </source>
</evidence>
<name>A0A167FL39_9ASCO</name>
<dbReference type="GO" id="GO:0051879">
    <property type="term" value="F:Hsp90 protein binding"/>
    <property type="evidence" value="ECO:0007669"/>
    <property type="project" value="TreeGrafter"/>
</dbReference>
<dbReference type="GO" id="GO:0005829">
    <property type="term" value="C:cytosol"/>
    <property type="evidence" value="ECO:0007669"/>
    <property type="project" value="TreeGrafter"/>
</dbReference>
<comment type="similarity">
    <text evidence="1">Belongs to the TEL2 family.</text>
</comment>
<feature type="domain" description="Telomere length regulation protein conserved" evidence="3">
    <location>
        <begin position="556"/>
        <end position="666"/>
    </location>
</feature>
<sequence length="928" mass="103403">MDQIIRELKGSPDKSQIAGIASQLLAEDVVNWTQPNSESLELFSTLINKALPQLDDGTKFDPMLVDLFKSLPGISSLVTRISTLADSILSEDSKLVNHAVTCSHINLLSALLTDVLQVDSFATAYYRLGTTGSQHLHRRELVALFAGSKVFESLSMAAHSLDQYCNKFTIDDLSRFKKWKNLAEGKEYIRLLAEQINSFYITTIKSEEVIDRKDSLEVAGELLLKSTKLGSPMALSEHFITESNFENFLQIFSHVKHSRWHILEVSILPYLQRRYLSFGPSDKALVSSISRALALFLQKCHSPPIFKYGELPKVNLNMRRVLVLSTTISGQLLLQNQFNELLERWGNLLAINHVPEIVQEGQTQLLILSLSQLDNHVLIGVANTRSYLDAISNRLGALTDQVRLLGTLFAEQLTKHIEPSKPLDFGLESMYDENLKQWLEVNDPRGSGIKPSTDNIWEILNKSSSDSNSIHIENLHISPRNSAKDRENGGFVNEIGRNSGSNLKSSALMKTPKITELVDDVDMENSDLKPYPLPDSDSDDSDDDPTLVSKTKSSPPVYIKDLLSYLQEENYEKQMLALNHGADLIRRKARFGQEVDLYATALASQLAGMKDTFNIEEFNEKRLITLSALVASSPKLVPPYLAEVLFTGDYSLQQRINILSSITLGARELSGLKPADAIDAKPSPSKLLPLGVHQLFSNPRDHLLETSLPSTAEIDSISSELQAELIRDTSEKAKSELIGGPKVLRMSAKLSRERGERSSDKSQKITTNSFAKLCSRYFFSPLLGQWYTSGGAQSIGTYSNILVGHFIKTLALLLHAAYPSSSDIPSMTSQLLDLVMANRGAAKSALPILESILTSMLVILEINDQEFTVETWSRQIVDIKIWLEDTWQSIPNEKTSSFAAGVLYKLTEIMAKWERRLVGEFNSLEGTL</sequence>
<dbReference type="AlphaFoldDB" id="A0A167FL39"/>
<dbReference type="Gene3D" id="1.25.40.720">
    <property type="entry name" value="Telomere length regulation protein 2, C-terminal domain"/>
    <property type="match status" value="2"/>
</dbReference>
<dbReference type="InterPro" id="IPR019337">
    <property type="entry name" value="Telomere_length_regulation_dom"/>
</dbReference>
<keyword evidence="5" id="KW-1185">Reference proteome</keyword>
<dbReference type="GO" id="GO:0051083">
    <property type="term" value="P:'de novo' cotranslational protein folding"/>
    <property type="evidence" value="ECO:0007669"/>
    <property type="project" value="TreeGrafter"/>
</dbReference>
<evidence type="ECO:0000259" key="3">
    <source>
        <dbReference type="Pfam" id="PF10193"/>
    </source>
</evidence>
<evidence type="ECO:0000256" key="1">
    <source>
        <dbReference type="ARBA" id="ARBA00006133"/>
    </source>
</evidence>
<dbReference type="PANTHER" id="PTHR15830:SF10">
    <property type="entry name" value="TELOMERE LENGTH REGULATION PROTEIN TEL2 HOMOLOG"/>
    <property type="match status" value="1"/>
</dbReference>
<dbReference type="EMBL" id="CP014503">
    <property type="protein sequence ID" value="ANB15435.1"/>
    <property type="molecule type" value="Genomic_DNA"/>
</dbReference>
<gene>
    <name evidence="4" type="primary">TEL2</name>
    <name evidence="4" type="ORF">AWJ20_3062</name>
</gene>
<dbReference type="GO" id="GO:0042162">
    <property type="term" value="F:telomeric DNA binding"/>
    <property type="evidence" value="ECO:0007669"/>
    <property type="project" value="TreeGrafter"/>
</dbReference>
<organism evidence="4 5">
    <name type="scientific">Sugiyamaella lignohabitans</name>
    <dbReference type="NCBI Taxonomy" id="796027"/>
    <lineage>
        <taxon>Eukaryota</taxon>
        <taxon>Fungi</taxon>
        <taxon>Dikarya</taxon>
        <taxon>Ascomycota</taxon>
        <taxon>Saccharomycotina</taxon>
        <taxon>Dipodascomycetes</taxon>
        <taxon>Dipodascales</taxon>
        <taxon>Trichomonascaceae</taxon>
        <taxon>Sugiyamaella</taxon>
    </lineage>
</organism>
<dbReference type="InterPro" id="IPR038528">
    <property type="entry name" value="TEL2_C_sf"/>
</dbReference>
<dbReference type="OrthoDB" id="10258062at2759"/>
<dbReference type="PANTHER" id="PTHR15830">
    <property type="entry name" value="TELOMERE LENGTH REGULATION PROTEIN TEL2 FAMILY MEMBER"/>
    <property type="match status" value="1"/>
</dbReference>
<feature type="compositionally biased region" description="Acidic residues" evidence="2">
    <location>
        <begin position="536"/>
        <end position="545"/>
    </location>
</feature>
<evidence type="ECO:0000256" key="2">
    <source>
        <dbReference type="SAM" id="MobiDB-lite"/>
    </source>
</evidence>
<proteinExistence type="inferred from homology"/>